<dbReference type="Proteomes" id="UP001162131">
    <property type="component" value="Unassembled WGS sequence"/>
</dbReference>
<keyword evidence="1" id="KW-0812">Transmembrane</keyword>
<keyword evidence="3" id="KW-1185">Reference proteome</keyword>
<feature type="transmembrane region" description="Helical" evidence="1">
    <location>
        <begin position="105"/>
        <end position="124"/>
    </location>
</feature>
<dbReference type="SMART" id="SM00261">
    <property type="entry name" value="FU"/>
    <property type="match status" value="3"/>
</dbReference>
<sequence>MLNKDKANSLEFNVSIVQDLATTNFSNLNYSSQFLPVPMPTISCTQKFLISSTNQLFYFDAASSIIENQKFTLCYYFKWDLSINPLIWEKAPNSYISKSNIFSDFYNAPYHLIVLYAFLILFARKIMDLANRDGKLNFQLIIIVGLTAQVYCITYDSGSFSYQNILCLSYCPTGNLQSFTTSTAMFIQDSVSGNVHVGHDSSGFTGFLWKLNIYNSNGLHLSDWRTVGCTSPCTKCSNNLSCPSDCPLNKYIYGSSCLDCMASCDKGCVSSDTCNLCKTKECATCEAFTGTDSCSTCITNAVSDGNGGCTCNTNAFWVSLTQSCEKCDVICSNCLKTAYFECSTCTGSYQLVGNVCLNGCPYEFGGSCLPVTTPVINNSFNIDFQGYYGILTTGTSSSSFQFFNTPESVDPIPAYMRGLYFDGSAYLLSSASILLYHSFSIGLWLYVTASGDILEKQTRLILSSSGVAAIMEDPTQAAASKTLSLGATLADWNYLSVTFAYLSGSTTITIYVNNVIASTLPVSKYIYRDLASTNLMIGKSSSSGFKGFINSFQLWNAPISSFSSYIIAVCGSGHACLWSCDLSHFWSGSSYISCNSCIKGCVRAGNCNICEDSLCLICTGFGSGKCTQCVSNASFIGTYCQCNSGYYWNDINESCELCDISCKSCASANWYDCLTCYSGYYMVLGICSSSCPSGYISSSGVCAFSHEKIFDLNLNTLNGIVYDDASLIPVITGSTKQFYPDYEADDPIPAYLRGFYFNGESSILRMPECSTYTLPKLVIAPAFTISIWLNIETADSAIFSKHNISDNYSTVYYISLIAGKPTISLLISSSAFFYMSQTSLNNYEWSHIVFTLEMNRAII</sequence>
<proteinExistence type="predicted"/>
<keyword evidence="1" id="KW-0472">Membrane</keyword>
<dbReference type="InterPro" id="IPR006212">
    <property type="entry name" value="Furin_repeat"/>
</dbReference>
<dbReference type="Gene3D" id="2.60.120.200">
    <property type="match status" value="2"/>
</dbReference>
<dbReference type="InterPro" id="IPR013320">
    <property type="entry name" value="ConA-like_dom_sf"/>
</dbReference>
<protein>
    <recommendedName>
        <fullName evidence="4">TNFR-Cys domain-containing protein</fullName>
    </recommendedName>
</protein>
<reference evidence="2" key="1">
    <citation type="submission" date="2021-09" db="EMBL/GenBank/DDBJ databases">
        <authorList>
            <consortium name="AG Swart"/>
            <person name="Singh M."/>
            <person name="Singh A."/>
            <person name="Seah K."/>
            <person name="Emmerich C."/>
        </authorList>
    </citation>
    <scope>NUCLEOTIDE SEQUENCE</scope>
    <source>
        <strain evidence="2">ATCC30299</strain>
    </source>
</reference>
<keyword evidence="1" id="KW-1133">Transmembrane helix</keyword>
<evidence type="ECO:0000313" key="2">
    <source>
        <dbReference type="EMBL" id="CAG9335180.1"/>
    </source>
</evidence>
<comment type="caution">
    <text evidence="2">The sequence shown here is derived from an EMBL/GenBank/DDBJ whole genome shotgun (WGS) entry which is preliminary data.</text>
</comment>
<feature type="transmembrane region" description="Helical" evidence="1">
    <location>
        <begin position="136"/>
        <end position="154"/>
    </location>
</feature>
<organism evidence="2 3">
    <name type="scientific">Blepharisma stoltei</name>
    <dbReference type="NCBI Taxonomy" id="1481888"/>
    <lineage>
        <taxon>Eukaryota</taxon>
        <taxon>Sar</taxon>
        <taxon>Alveolata</taxon>
        <taxon>Ciliophora</taxon>
        <taxon>Postciliodesmatophora</taxon>
        <taxon>Heterotrichea</taxon>
        <taxon>Heterotrichida</taxon>
        <taxon>Blepharismidae</taxon>
        <taxon>Blepharisma</taxon>
    </lineage>
</organism>
<dbReference type="PANTHER" id="PTHR15332">
    <property type="entry name" value="PROPROTEIN CONVERTASE SUBTILISIN_KEXIN TYPE 5-LIKE"/>
    <property type="match status" value="1"/>
</dbReference>
<dbReference type="AlphaFoldDB" id="A0AAU9KHK8"/>
<evidence type="ECO:0000256" key="1">
    <source>
        <dbReference type="SAM" id="Phobius"/>
    </source>
</evidence>
<evidence type="ECO:0008006" key="4">
    <source>
        <dbReference type="Google" id="ProtNLM"/>
    </source>
</evidence>
<dbReference type="SUPFAM" id="SSF49899">
    <property type="entry name" value="Concanavalin A-like lectins/glucanases"/>
    <property type="match status" value="2"/>
</dbReference>
<name>A0AAU9KHK8_9CILI</name>
<accession>A0AAU9KHK8</accession>
<dbReference type="Gene3D" id="2.10.220.10">
    <property type="entry name" value="Hormone Receptor, Insulin-like Growth Factor Receptor 1, Chain A, domain 2"/>
    <property type="match status" value="1"/>
</dbReference>
<dbReference type="InterPro" id="IPR009030">
    <property type="entry name" value="Growth_fac_rcpt_cys_sf"/>
</dbReference>
<dbReference type="CDD" id="cd00064">
    <property type="entry name" value="FU"/>
    <property type="match status" value="1"/>
</dbReference>
<dbReference type="EMBL" id="CAJZBQ010000061">
    <property type="protein sequence ID" value="CAG9335180.1"/>
    <property type="molecule type" value="Genomic_DNA"/>
</dbReference>
<dbReference type="SUPFAM" id="SSF57184">
    <property type="entry name" value="Growth factor receptor domain"/>
    <property type="match status" value="2"/>
</dbReference>
<dbReference type="PANTHER" id="PTHR15332:SF175">
    <property type="entry name" value="PROPROTEIN CONVERTASE SUBTILISIN_KEXIN TYPE 5-LIKE"/>
    <property type="match status" value="1"/>
</dbReference>
<gene>
    <name evidence="2" type="ORF">BSTOLATCC_MIC63387</name>
</gene>
<evidence type="ECO:0000313" key="3">
    <source>
        <dbReference type="Proteomes" id="UP001162131"/>
    </source>
</evidence>